<dbReference type="AlphaFoldDB" id="A0A2P5FBA2"/>
<evidence type="ECO:0000256" key="1">
    <source>
        <dbReference type="SAM" id="MobiDB-lite"/>
    </source>
</evidence>
<dbReference type="Proteomes" id="UP000237000">
    <property type="component" value="Unassembled WGS sequence"/>
</dbReference>
<comment type="caution">
    <text evidence="2">The sequence shown here is derived from an EMBL/GenBank/DDBJ whole genome shotgun (WGS) entry which is preliminary data.</text>
</comment>
<dbReference type="EMBL" id="JXTC01000047">
    <property type="protein sequence ID" value="PON95067.1"/>
    <property type="molecule type" value="Genomic_DNA"/>
</dbReference>
<gene>
    <name evidence="2" type="ORF">TorRG33x02_092660</name>
</gene>
<organism evidence="2 3">
    <name type="scientific">Trema orientale</name>
    <name type="common">Charcoal tree</name>
    <name type="synonym">Celtis orientalis</name>
    <dbReference type="NCBI Taxonomy" id="63057"/>
    <lineage>
        <taxon>Eukaryota</taxon>
        <taxon>Viridiplantae</taxon>
        <taxon>Streptophyta</taxon>
        <taxon>Embryophyta</taxon>
        <taxon>Tracheophyta</taxon>
        <taxon>Spermatophyta</taxon>
        <taxon>Magnoliopsida</taxon>
        <taxon>eudicotyledons</taxon>
        <taxon>Gunneridae</taxon>
        <taxon>Pentapetalae</taxon>
        <taxon>rosids</taxon>
        <taxon>fabids</taxon>
        <taxon>Rosales</taxon>
        <taxon>Cannabaceae</taxon>
        <taxon>Trema</taxon>
    </lineage>
</organism>
<name>A0A2P5FBA2_TREOI</name>
<accession>A0A2P5FBA2</accession>
<proteinExistence type="predicted"/>
<protein>
    <submittedName>
        <fullName evidence="2">Uncharacterized protein</fullName>
    </submittedName>
</protein>
<evidence type="ECO:0000313" key="3">
    <source>
        <dbReference type="Proteomes" id="UP000237000"/>
    </source>
</evidence>
<evidence type="ECO:0000313" key="2">
    <source>
        <dbReference type="EMBL" id="PON95067.1"/>
    </source>
</evidence>
<feature type="region of interest" description="Disordered" evidence="1">
    <location>
        <begin position="51"/>
        <end position="75"/>
    </location>
</feature>
<dbReference type="OrthoDB" id="10316766at2759"/>
<reference evidence="3" key="1">
    <citation type="submission" date="2016-06" db="EMBL/GenBank/DDBJ databases">
        <title>Parallel loss of symbiosis genes in relatives of nitrogen-fixing non-legume Parasponia.</title>
        <authorList>
            <person name="Van Velzen R."/>
            <person name="Holmer R."/>
            <person name="Bu F."/>
            <person name="Rutten L."/>
            <person name="Van Zeijl A."/>
            <person name="Liu W."/>
            <person name="Santuari L."/>
            <person name="Cao Q."/>
            <person name="Sharma T."/>
            <person name="Shen D."/>
            <person name="Roswanjaya Y."/>
            <person name="Wardhani T."/>
            <person name="Kalhor M.S."/>
            <person name="Jansen J."/>
            <person name="Van den Hoogen J."/>
            <person name="Gungor B."/>
            <person name="Hartog M."/>
            <person name="Hontelez J."/>
            <person name="Verver J."/>
            <person name="Yang W.-C."/>
            <person name="Schijlen E."/>
            <person name="Repin R."/>
            <person name="Schilthuizen M."/>
            <person name="Schranz E."/>
            <person name="Heidstra R."/>
            <person name="Miyata K."/>
            <person name="Fedorova E."/>
            <person name="Kohlen W."/>
            <person name="Bisseling T."/>
            <person name="Smit S."/>
            <person name="Geurts R."/>
        </authorList>
    </citation>
    <scope>NUCLEOTIDE SEQUENCE [LARGE SCALE GENOMIC DNA]</scope>
    <source>
        <strain evidence="3">cv. RG33-2</strain>
    </source>
</reference>
<dbReference type="InParanoid" id="A0A2P5FBA2"/>
<keyword evidence="3" id="KW-1185">Reference proteome</keyword>
<sequence>MQQIMKHLSKVLLLLATVLVVMNFNLYSVEGGRVLMMKENHNNNLFLESWLQRGGNTTPSPDPRIPPKQEEQTIDPTSINQRNFAAGHTKFLPYHHDHPLVH</sequence>